<dbReference type="InterPro" id="IPR036388">
    <property type="entry name" value="WH-like_DNA-bd_sf"/>
</dbReference>
<dbReference type="SMART" id="SM00421">
    <property type="entry name" value="HTH_LUXR"/>
    <property type="match status" value="1"/>
</dbReference>
<dbReference type="PANTHER" id="PTHR16305">
    <property type="entry name" value="TESTICULAR SOLUBLE ADENYLYL CYCLASE"/>
    <property type="match status" value="1"/>
</dbReference>
<dbReference type="Gene3D" id="1.10.10.10">
    <property type="entry name" value="Winged helix-like DNA-binding domain superfamily/Winged helix DNA-binding domain"/>
    <property type="match status" value="1"/>
</dbReference>
<dbReference type="GO" id="GO:0003677">
    <property type="term" value="F:DNA binding"/>
    <property type="evidence" value="ECO:0007669"/>
    <property type="project" value="InterPro"/>
</dbReference>
<evidence type="ECO:0000313" key="5">
    <source>
        <dbReference type="EMBL" id="RCG16780.1"/>
    </source>
</evidence>
<dbReference type="SUPFAM" id="SSF48452">
    <property type="entry name" value="TPR-like"/>
    <property type="match status" value="1"/>
</dbReference>
<evidence type="ECO:0000259" key="4">
    <source>
        <dbReference type="PROSITE" id="PS50043"/>
    </source>
</evidence>
<feature type="region of interest" description="Disordered" evidence="3">
    <location>
        <begin position="820"/>
        <end position="856"/>
    </location>
</feature>
<dbReference type="CDD" id="cd06170">
    <property type="entry name" value="LuxR_C_like"/>
    <property type="match status" value="1"/>
</dbReference>
<dbReference type="Pfam" id="PF13191">
    <property type="entry name" value="AAA_16"/>
    <property type="match status" value="1"/>
</dbReference>
<dbReference type="AlphaFoldDB" id="A0A367EHW8"/>
<evidence type="ECO:0000256" key="3">
    <source>
        <dbReference type="SAM" id="MobiDB-lite"/>
    </source>
</evidence>
<evidence type="ECO:0000313" key="6">
    <source>
        <dbReference type="Proteomes" id="UP000252914"/>
    </source>
</evidence>
<dbReference type="PANTHER" id="PTHR16305:SF35">
    <property type="entry name" value="TRANSCRIPTIONAL ACTIVATOR DOMAIN"/>
    <property type="match status" value="1"/>
</dbReference>
<dbReference type="PRINTS" id="PR00038">
    <property type="entry name" value="HTHLUXR"/>
</dbReference>
<dbReference type="SUPFAM" id="SSF52540">
    <property type="entry name" value="P-loop containing nucleoside triphosphate hydrolases"/>
    <property type="match status" value="1"/>
</dbReference>
<dbReference type="Gene3D" id="3.40.50.300">
    <property type="entry name" value="P-loop containing nucleotide triphosphate hydrolases"/>
    <property type="match status" value="1"/>
</dbReference>
<accession>A0A367EHW8</accession>
<dbReference type="GO" id="GO:0006355">
    <property type="term" value="P:regulation of DNA-templated transcription"/>
    <property type="evidence" value="ECO:0007669"/>
    <property type="project" value="InterPro"/>
</dbReference>
<dbReference type="SUPFAM" id="SSF46894">
    <property type="entry name" value="C-terminal effector domain of the bipartite response regulators"/>
    <property type="match status" value="1"/>
</dbReference>
<dbReference type="Proteomes" id="UP000252914">
    <property type="component" value="Unassembled WGS sequence"/>
</dbReference>
<dbReference type="GO" id="GO:0005524">
    <property type="term" value="F:ATP binding"/>
    <property type="evidence" value="ECO:0007669"/>
    <property type="project" value="UniProtKB-KW"/>
</dbReference>
<dbReference type="GO" id="GO:0004016">
    <property type="term" value="F:adenylate cyclase activity"/>
    <property type="evidence" value="ECO:0007669"/>
    <property type="project" value="TreeGrafter"/>
</dbReference>
<dbReference type="Pfam" id="PF00196">
    <property type="entry name" value="GerE"/>
    <property type="match status" value="1"/>
</dbReference>
<dbReference type="InterPro" id="IPR016032">
    <property type="entry name" value="Sig_transdc_resp-reg_C-effctor"/>
</dbReference>
<keyword evidence="2" id="KW-0067">ATP-binding</keyword>
<name>A0A367EHW8_9ACTN</name>
<sequence length="927" mass="101531">MVIAERTREFELLDEDLVESSSGRGRVVLLSGTVASGKTTLLRAFCDRHADGVWPLFATAPPAAHGEPFGVLRQLFEETPWPRDRLQGLLGTGQMADCAHCAAAALLELAEDTPLVVVVDDVHYADKPSIRCLLKVAHRNRSSRLMLVLAESTCDWSVRSVYRMELVRQSHFRRVPLAHLSVAGVREVLAEHLGTSIAQQVAEEVHDTTGGNQLLVRALAEDYVDSLEYADRDGWAVGESYRQAVLTCLYRSGHEVLEVARALAVLDIAGSAQQIAHMLEKQPRPVRRALQRIERLGLTTGGRFRHPAARAAVYDDVDPGVLADLHFRAALLLYRGRPCGRAADHLVASRSADKSWAVAELRRAAEEALAKDDDETAIRYLEFALHGRAEPRERAGLSMLLVVAKRRSDPAAAVHHWAALMRAHRQGLLSVPQVADLLRFALWHGFTQDAEELVDWLGRAYHASDGPPDGVLLTTGRLLRHTYPSFLPPGRQEGSYCPKDCVPLPSGFPVQAAEMLSTLLREGVDTDGSCSRMAEQILHNIPLSDEFFEAVMSVLQTLVFSGQLPQAARWCDDLLAEAARRGVPRWQAQLMACRAEIDLRKGALPDATRNAEGALTLLGPDGWGVGIGAPIGILVSAATARGDVTAARGHLRRRVPEAMFQTRFGLQYLQARGQYYLAVGQPHAALADFRYCGRLMASWDIDAPAFLPWRSQLAEVLLQLGDTEAARSYAKQQIARARSHTTPAYGMALRLLAQTADRRERPRLLKEAAEVLHACGARLPLVQTLTDLGYAYEAGGNPQKARMLLRRAGRLAEVIGLPDVPTQAAASKQDQQTRGSQGHSGGRAERSPAESPPRTLTVAERKVAALAGLGYSNREIAQKLYVTVSTVEQHLTKAFRKLNVKSRDALPLDLELDIELPSPSASAHVDP</sequence>
<dbReference type="InterPro" id="IPR041664">
    <property type="entry name" value="AAA_16"/>
</dbReference>
<keyword evidence="6" id="KW-1185">Reference proteome</keyword>
<dbReference type="InterPro" id="IPR000792">
    <property type="entry name" value="Tscrpt_reg_LuxR_C"/>
</dbReference>
<feature type="domain" description="HTH luxR-type" evidence="4">
    <location>
        <begin position="849"/>
        <end position="913"/>
    </location>
</feature>
<reference evidence="5 6" key="1">
    <citation type="submission" date="2018-06" db="EMBL/GenBank/DDBJ databases">
        <title>Streptomyces reniochalinae sp. nov. and Streptomyces diacarnus sp. nov. from marine sponges.</title>
        <authorList>
            <person name="Li L."/>
        </authorList>
    </citation>
    <scope>NUCLEOTIDE SEQUENCE [LARGE SCALE GENOMIC DNA]</scope>
    <source>
        <strain evidence="5 6">LHW51701</strain>
    </source>
</reference>
<dbReference type="EMBL" id="QOIN01000060">
    <property type="protein sequence ID" value="RCG16780.1"/>
    <property type="molecule type" value="Genomic_DNA"/>
</dbReference>
<organism evidence="5 6">
    <name type="scientific">Streptomyces diacarni</name>
    <dbReference type="NCBI Taxonomy" id="2800381"/>
    <lineage>
        <taxon>Bacteria</taxon>
        <taxon>Bacillati</taxon>
        <taxon>Actinomycetota</taxon>
        <taxon>Actinomycetes</taxon>
        <taxon>Kitasatosporales</taxon>
        <taxon>Streptomycetaceae</taxon>
        <taxon>Streptomyces</taxon>
    </lineage>
</organism>
<gene>
    <name evidence="5" type="ORF">DTL70_28560</name>
</gene>
<dbReference type="InterPro" id="IPR027417">
    <property type="entry name" value="P-loop_NTPase"/>
</dbReference>
<evidence type="ECO:0000256" key="2">
    <source>
        <dbReference type="ARBA" id="ARBA00022840"/>
    </source>
</evidence>
<proteinExistence type="predicted"/>
<dbReference type="Gene3D" id="1.25.40.10">
    <property type="entry name" value="Tetratricopeptide repeat domain"/>
    <property type="match status" value="1"/>
</dbReference>
<evidence type="ECO:0000256" key="1">
    <source>
        <dbReference type="ARBA" id="ARBA00022741"/>
    </source>
</evidence>
<comment type="caution">
    <text evidence="5">The sequence shown here is derived from an EMBL/GenBank/DDBJ whole genome shotgun (WGS) entry which is preliminary data.</text>
</comment>
<dbReference type="PROSITE" id="PS50043">
    <property type="entry name" value="HTH_LUXR_2"/>
    <property type="match status" value="1"/>
</dbReference>
<feature type="compositionally biased region" description="Polar residues" evidence="3">
    <location>
        <begin position="824"/>
        <end position="837"/>
    </location>
</feature>
<dbReference type="InterPro" id="IPR011990">
    <property type="entry name" value="TPR-like_helical_dom_sf"/>
</dbReference>
<dbReference type="GO" id="GO:0005737">
    <property type="term" value="C:cytoplasm"/>
    <property type="evidence" value="ECO:0007669"/>
    <property type="project" value="TreeGrafter"/>
</dbReference>
<keyword evidence="1" id="KW-0547">Nucleotide-binding</keyword>
<protein>
    <submittedName>
        <fullName evidence="5">LuxR family transcriptional regulator</fullName>
    </submittedName>
</protein>